<evidence type="ECO:0000313" key="1">
    <source>
        <dbReference type="EMBL" id="JAD45935.1"/>
    </source>
</evidence>
<name>A0A0A9T680_ARUDO</name>
<organism evidence="1">
    <name type="scientific">Arundo donax</name>
    <name type="common">Giant reed</name>
    <name type="synonym">Donax arundinaceus</name>
    <dbReference type="NCBI Taxonomy" id="35708"/>
    <lineage>
        <taxon>Eukaryota</taxon>
        <taxon>Viridiplantae</taxon>
        <taxon>Streptophyta</taxon>
        <taxon>Embryophyta</taxon>
        <taxon>Tracheophyta</taxon>
        <taxon>Spermatophyta</taxon>
        <taxon>Magnoliopsida</taxon>
        <taxon>Liliopsida</taxon>
        <taxon>Poales</taxon>
        <taxon>Poaceae</taxon>
        <taxon>PACMAD clade</taxon>
        <taxon>Arundinoideae</taxon>
        <taxon>Arundineae</taxon>
        <taxon>Arundo</taxon>
    </lineage>
</organism>
<reference evidence="1" key="2">
    <citation type="journal article" date="2015" name="Data Brief">
        <title>Shoot transcriptome of the giant reed, Arundo donax.</title>
        <authorList>
            <person name="Barrero R.A."/>
            <person name="Guerrero F.D."/>
            <person name="Moolhuijzen P."/>
            <person name="Goolsby J.A."/>
            <person name="Tidwell J."/>
            <person name="Bellgard S.E."/>
            <person name="Bellgard M.I."/>
        </authorList>
    </citation>
    <scope>NUCLEOTIDE SEQUENCE</scope>
    <source>
        <tissue evidence="1">Shoot tissue taken approximately 20 cm above the soil surface</tissue>
    </source>
</reference>
<dbReference type="AlphaFoldDB" id="A0A0A9T680"/>
<proteinExistence type="predicted"/>
<dbReference type="EMBL" id="GBRH01251960">
    <property type="protein sequence ID" value="JAD45935.1"/>
    <property type="molecule type" value="Transcribed_RNA"/>
</dbReference>
<sequence length="31" mass="3902">MPLKYRKINSLKFDISKIRILFERYSQQRND</sequence>
<reference evidence="1" key="1">
    <citation type="submission" date="2014-09" db="EMBL/GenBank/DDBJ databases">
        <authorList>
            <person name="Magalhaes I.L.F."/>
            <person name="Oliveira U."/>
            <person name="Santos F.R."/>
            <person name="Vidigal T.H.D.A."/>
            <person name="Brescovit A.D."/>
            <person name="Santos A.J."/>
        </authorList>
    </citation>
    <scope>NUCLEOTIDE SEQUENCE</scope>
    <source>
        <tissue evidence="1">Shoot tissue taken approximately 20 cm above the soil surface</tissue>
    </source>
</reference>
<protein>
    <submittedName>
        <fullName evidence="1">Uncharacterized protein</fullName>
    </submittedName>
</protein>
<accession>A0A0A9T680</accession>